<name>A0AA35VVD8_GEOBA</name>
<evidence type="ECO:0000256" key="3">
    <source>
        <dbReference type="SAM" id="Phobius"/>
    </source>
</evidence>
<dbReference type="AlphaFoldDB" id="A0AA35VVD8"/>
<evidence type="ECO:0000313" key="4">
    <source>
        <dbReference type="EMBL" id="CAI7994254.1"/>
    </source>
</evidence>
<keyword evidence="3" id="KW-0812">Transmembrane</keyword>
<evidence type="ECO:0000313" key="5">
    <source>
        <dbReference type="Proteomes" id="UP001174909"/>
    </source>
</evidence>
<feature type="compositionally biased region" description="Basic and acidic residues" evidence="2">
    <location>
        <begin position="1"/>
        <end position="18"/>
    </location>
</feature>
<protein>
    <submittedName>
        <fullName evidence="4">Uncharacterized protein</fullName>
    </submittedName>
</protein>
<feature type="compositionally biased region" description="Basic and acidic residues" evidence="2">
    <location>
        <begin position="369"/>
        <end position="394"/>
    </location>
</feature>
<evidence type="ECO:0000256" key="2">
    <source>
        <dbReference type="SAM" id="MobiDB-lite"/>
    </source>
</evidence>
<accession>A0AA35VVD8</accession>
<feature type="region of interest" description="Disordered" evidence="2">
    <location>
        <begin position="1"/>
        <end position="38"/>
    </location>
</feature>
<dbReference type="EMBL" id="CASHTH010000210">
    <property type="protein sequence ID" value="CAI7994254.1"/>
    <property type="molecule type" value="Genomic_DNA"/>
</dbReference>
<feature type="compositionally biased region" description="Polar residues" evidence="2">
    <location>
        <begin position="395"/>
        <end position="408"/>
    </location>
</feature>
<sequence length="439" mass="49419">MEKKEGMEMEAAKEKEAAEAETTEIETKRSSSAAEPAQVNKKIRRDYKTYLDVAVCIILLSLLIACVWVAPIINGQNEKIASIEAGLEHQMMASDGRLYEQFKWYEANSTAKMNELKSIVKDLQEHIETIENELQHEKAKNLELKRKIDENSDKIAEWERQNTQMEETVREIHENTTSVLQRKIETLEEELTRTTAATELELRSIVRSIAFLNATKASTETVNDQIGLLDRDKVDRSEFEVLSTNLSFLAETSSTALEEIRQELNELADSALNETHYHELHQAIASNASHFEGRIQTLNAILSTKADQQDVTTLSNRVSNLEGSTVDKDTFQELRDTVEDIDERKADKADLNPLQGRVNSLERNTATKSELRSLNDKLSGHRSTSDGVHDRLSSDIRSNTDSISDNTGKITTLESSTSGLTPSLVVIAFTVSLVRWTSY</sequence>
<feature type="transmembrane region" description="Helical" evidence="3">
    <location>
        <begin position="50"/>
        <end position="70"/>
    </location>
</feature>
<gene>
    <name evidence="4" type="ORF">GBAR_LOCUS1416</name>
</gene>
<keyword evidence="3" id="KW-1133">Transmembrane helix</keyword>
<keyword evidence="5" id="KW-1185">Reference proteome</keyword>
<organism evidence="4 5">
    <name type="scientific">Geodia barretti</name>
    <name type="common">Barrett's horny sponge</name>
    <dbReference type="NCBI Taxonomy" id="519541"/>
    <lineage>
        <taxon>Eukaryota</taxon>
        <taxon>Metazoa</taxon>
        <taxon>Porifera</taxon>
        <taxon>Demospongiae</taxon>
        <taxon>Heteroscleromorpha</taxon>
        <taxon>Tetractinellida</taxon>
        <taxon>Astrophorina</taxon>
        <taxon>Geodiidae</taxon>
        <taxon>Geodia</taxon>
    </lineage>
</organism>
<evidence type="ECO:0000256" key="1">
    <source>
        <dbReference type="SAM" id="Coils"/>
    </source>
</evidence>
<keyword evidence="1" id="KW-0175">Coiled coil</keyword>
<proteinExistence type="predicted"/>
<feature type="region of interest" description="Disordered" evidence="2">
    <location>
        <begin position="361"/>
        <end position="408"/>
    </location>
</feature>
<reference evidence="4" key="1">
    <citation type="submission" date="2023-03" db="EMBL/GenBank/DDBJ databases">
        <authorList>
            <person name="Steffen K."/>
            <person name="Cardenas P."/>
        </authorList>
    </citation>
    <scope>NUCLEOTIDE SEQUENCE</scope>
</reference>
<keyword evidence="3" id="KW-0472">Membrane</keyword>
<feature type="coiled-coil region" evidence="1">
    <location>
        <begin position="113"/>
        <end position="197"/>
    </location>
</feature>
<dbReference type="Proteomes" id="UP001174909">
    <property type="component" value="Unassembled WGS sequence"/>
</dbReference>
<comment type="caution">
    <text evidence="4">The sequence shown here is derived from an EMBL/GenBank/DDBJ whole genome shotgun (WGS) entry which is preliminary data.</text>
</comment>